<dbReference type="InterPro" id="IPR046077">
    <property type="entry name" value="DUF6095"/>
</dbReference>
<evidence type="ECO:0000256" key="1">
    <source>
        <dbReference type="SAM" id="Phobius"/>
    </source>
</evidence>
<feature type="transmembrane region" description="Helical" evidence="1">
    <location>
        <begin position="18"/>
        <end position="36"/>
    </location>
</feature>
<name>A0A1I5DY22_9FLAO</name>
<feature type="transmembrane region" description="Helical" evidence="1">
    <location>
        <begin position="42"/>
        <end position="63"/>
    </location>
</feature>
<evidence type="ECO:0000313" key="3">
    <source>
        <dbReference type="Proteomes" id="UP000199036"/>
    </source>
</evidence>
<dbReference type="RefSeq" id="WP_091524539.1">
    <property type="nucleotide sequence ID" value="NZ_FOVI01000018.1"/>
</dbReference>
<reference evidence="3" key="1">
    <citation type="submission" date="2016-10" db="EMBL/GenBank/DDBJ databases">
        <authorList>
            <person name="Varghese N."/>
            <person name="Submissions S."/>
        </authorList>
    </citation>
    <scope>NUCLEOTIDE SEQUENCE [LARGE SCALE GENOMIC DNA]</scope>
    <source>
        <strain evidence="3">DS-12</strain>
    </source>
</reference>
<dbReference type="STRING" id="913024.SAMN05421741_1184"/>
<protein>
    <submittedName>
        <fullName evidence="2">Uncharacterized protein</fullName>
    </submittedName>
</protein>
<keyword evidence="1" id="KW-0812">Transmembrane</keyword>
<dbReference type="OrthoDB" id="1447634at2"/>
<keyword evidence="1" id="KW-1133">Transmembrane helix</keyword>
<sequence length="76" mass="8833">METPKADKTKIYKGLQKVFIAIPLMFVGPIIIYSSFKNQEHFLYYPVLILGCLICLYSMYLFFRGLRTLVSGLFND</sequence>
<dbReference type="Pfam" id="PF19589">
    <property type="entry name" value="DUF6095"/>
    <property type="match status" value="1"/>
</dbReference>
<accession>A0A1I5DY22</accession>
<proteinExistence type="predicted"/>
<evidence type="ECO:0000313" key="2">
    <source>
        <dbReference type="EMBL" id="SFO04204.1"/>
    </source>
</evidence>
<dbReference type="EMBL" id="FOVI01000018">
    <property type="protein sequence ID" value="SFO04204.1"/>
    <property type="molecule type" value="Genomic_DNA"/>
</dbReference>
<organism evidence="2 3">
    <name type="scientific">Paenimyroides ummariense</name>
    <dbReference type="NCBI Taxonomy" id="913024"/>
    <lineage>
        <taxon>Bacteria</taxon>
        <taxon>Pseudomonadati</taxon>
        <taxon>Bacteroidota</taxon>
        <taxon>Flavobacteriia</taxon>
        <taxon>Flavobacteriales</taxon>
        <taxon>Flavobacteriaceae</taxon>
        <taxon>Paenimyroides</taxon>
    </lineage>
</organism>
<keyword evidence="1" id="KW-0472">Membrane</keyword>
<dbReference type="Proteomes" id="UP000199036">
    <property type="component" value="Unassembled WGS sequence"/>
</dbReference>
<keyword evidence="3" id="KW-1185">Reference proteome</keyword>
<gene>
    <name evidence="2" type="ORF">SAMN05421741_1184</name>
</gene>
<dbReference type="AlphaFoldDB" id="A0A1I5DY22"/>